<sequence length="151" mass="15832">VKLTGATAIAIENAIGEVTVNVTTTTAPVTEYTAGEDLPAKSVVCVGETAGKLYLTKADDWTTMPAIGISNIATETGETVAIYQTGKVANARREANFSPDDKIFVSPDTAGKVTKTPPEGVGKIVQSLGRAINESDIILEIDHTVLELEEV</sequence>
<evidence type="ECO:0000313" key="1">
    <source>
        <dbReference type="EMBL" id="GAI67488.1"/>
    </source>
</evidence>
<proteinExistence type="predicted"/>
<comment type="caution">
    <text evidence="1">The sequence shown here is derived from an EMBL/GenBank/DDBJ whole genome shotgun (WGS) entry which is preliminary data.</text>
</comment>
<name>X1QH10_9ZZZZ</name>
<dbReference type="AlphaFoldDB" id="X1QH10"/>
<feature type="non-terminal residue" evidence="1">
    <location>
        <position position="1"/>
    </location>
</feature>
<gene>
    <name evidence="1" type="ORF">S12H4_06109</name>
</gene>
<dbReference type="EMBL" id="BARW01002102">
    <property type="protein sequence ID" value="GAI67488.1"/>
    <property type="molecule type" value="Genomic_DNA"/>
</dbReference>
<protein>
    <submittedName>
        <fullName evidence="1">Uncharacterized protein</fullName>
    </submittedName>
</protein>
<organism evidence="1">
    <name type="scientific">marine sediment metagenome</name>
    <dbReference type="NCBI Taxonomy" id="412755"/>
    <lineage>
        <taxon>unclassified sequences</taxon>
        <taxon>metagenomes</taxon>
        <taxon>ecological metagenomes</taxon>
    </lineage>
</organism>
<reference evidence="1" key="1">
    <citation type="journal article" date="2014" name="Front. Microbiol.">
        <title>High frequency of phylogenetically diverse reductive dehalogenase-homologous genes in deep subseafloor sedimentary metagenomes.</title>
        <authorList>
            <person name="Kawai M."/>
            <person name="Futagami T."/>
            <person name="Toyoda A."/>
            <person name="Takaki Y."/>
            <person name="Nishi S."/>
            <person name="Hori S."/>
            <person name="Arai W."/>
            <person name="Tsubouchi T."/>
            <person name="Morono Y."/>
            <person name="Uchiyama I."/>
            <person name="Ito T."/>
            <person name="Fujiyama A."/>
            <person name="Inagaki F."/>
            <person name="Takami H."/>
        </authorList>
    </citation>
    <scope>NUCLEOTIDE SEQUENCE</scope>
    <source>
        <strain evidence="1">Expedition CK06-06</strain>
    </source>
</reference>
<accession>X1QH10</accession>